<evidence type="ECO:0000313" key="2">
    <source>
        <dbReference type="EnsemblMetazoa" id="AEPI005463-PA"/>
    </source>
</evidence>
<keyword evidence="3" id="KW-1185">Reference proteome</keyword>
<dbReference type="AlphaFoldDB" id="A0A182PEV8"/>
<evidence type="ECO:0000313" key="3">
    <source>
        <dbReference type="Proteomes" id="UP000075885"/>
    </source>
</evidence>
<dbReference type="Proteomes" id="UP000075885">
    <property type="component" value="Unassembled WGS sequence"/>
</dbReference>
<feature type="compositionally biased region" description="Low complexity" evidence="1">
    <location>
        <begin position="70"/>
        <end position="88"/>
    </location>
</feature>
<reference evidence="3" key="1">
    <citation type="submission" date="2013-03" db="EMBL/GenBank/DDBJ databases">
        <title>The Genome Sequence of Anopheles epiroticus epiroticus2.</title>
        <authorList>
            <consortium name="The Broad Institute Genomics Platform"/>
            <person name="Neafsey D.E."/>
            <person name="Howell P."/>
            <person name="Walker B."/>
            <person name="Young S.K."/>
            <person name="Zeng Q."/>
            <person name="Gargeya S."/>
            <person name="Fitzgerald M."/>
            <person name="Haas B."/>
            <person name="Abouelleil A."/>
            <person name="Allen A.W."/>
            <person name="Alvarado L."/>
            <person name="Arachchi H.M."/>
            <person name="Berlin A.M."/>
            <person name="Chapman S.B."/>
            <person name="Gainer-Dewar J."/>
            <person name="Goldberg J."/>
            <person name="Griggs A."/>
            <person name="Gujja S."/>
            <person name="Hansen M."/>
            <person name="Howarth C."/>
            <person name="Imamovic A."/>
            <person name="Ireland A."/>
            <person name="Larimer J."/>
            <person name="McCowan C."/>
            <person name="Murphy C."/>
            <person name="Pearson M."/>
            <person name="Poon T.W."/>
            <person name="Priest M."/>
            <person name="Roberts A."/>
            <person name="Saif S."/>
            <person name="Shea T."/>
            <person name="Sisk P."/>
            <person name="Sykes S."/>
            <person name="Wortman J."/>
            <person name="Nusbaum C."/>
            <person name="Birren B."/>
        </authorList>
    </citation>
    <scope>NUCLEOTIDE SEQUENCE [LARGE SCALE GENOMIC DNA]</scope>
    <source>
        <strain evidence="3">Epiroticus2</strain>
    </source>
</reference>
<dbReference type="VEuPathDB" id="VectorBase:AEPI005463"/>
<proteinExistence type="predicted"/>
<organism evidence="2 3">
    <name type="scientific">Anopheles epiroticus</name>
    <dbReference type="NCBI Taxonomy" id="199890"/>
    <lineage>
        <taxon>Eukaryota</taxon>
        <taxon>Metazoa</taxon>
        <taxon>Ecdysozoa</taxon>
        <taxon>Arthropoda</taxon>
        <taxon>Hexapoda</taxon>
        <taxon>Insecta</taxon>
        <taxon>Pterygota</taxon>
        <taxon>Neoptera</taxon>
        <taxon>Endopterygota</taxon>
        <taxon>Diptera</taxon>
        <taxon>Nematocera</taxon>
        <taxon>Culicoidea</taxon>
        <taxon>Culicidae</taxon>
        <taxon>Anophelinae</taxon>
        <taxon>Anopheles</taxon>
    </lineage>
</organism>
<accession>A0A182PEV8</accession>
<feature type="region of interest" description="Disordered" evidence="1">
    <location>
        <begin position="27"/>
        <end position="88"/>
    </location>
</feature>
<evidence type="ECO:0000256" key="1">
    <source>
        <dbReference type="SAM" id="MobiDB-lite"/>
    </source>
</evidence>
<reference evidence="2" key="2">
    <citation type="submission" date="2020-05" db="UniProtKB">
        <authorList>
            <consortium name="EnsemblMetazoa"/>
        </authorList>
    </citation>
    <scope>IDENTIFICATION</scope>
    <source>
        <strain evidence="2">Epiroticus2</strain>
    </source>
</reference>
<sequence length="201" mass="20681">MPRCYIVKKQQPPAMPAYRNRTTVVTATGGTGDHQHQQQQHQTTTRQVVVVNGKTRKEQSEQGNRTATVRSASGSGSARNRGGLRGSSALGNVIVKNGKEPTGGSNLVLLNSVSVISGGPTSGGSGVVLEANKPDGASGRKADSVGSVSFTLANGTGGSGAGIVQRKDDSSGPVSPTEGCVAPIYYTNISENKSEFNLIEV</sequence>
<protein>
    <submittedName>
        <fullName evidence="2">Uncharacterized protein</fullName>
    </submittedName>
</protein>
<dbReference type="EnsemblMetazoa" id="AEPI005463-RA">
    <property type="protein sequence ID" value="AEPI005463-PA"/>
    <property type="gene ID" value="AEPI005463"/>
</dbReference>
<name>A0A182PEV8_9DIPT</name>